<reference evidence="3" key="1">
    <citation type="submission" date="2022-04" db="EMBL/GenBank/DDBJ databases">
        <title>Diverse halophilic archaea isolated from saline environments.</title>
        <authorList>
            <person name="Cui H.-L."/>
        </authorList>
    </citation>
    <scope>NUCLEOTIDE SEQUENCE</scope>
    <source>
        <strain evidence="3">XZYJT40</strain>
    </source>
</reference>
<dbReference type="AlphaFoldDB" id="A0A8U0IJW9"/>
<dbReference type="InterPro" id="IPR015896">
    <property type="entry name" value="4pyrrol_synth_GluRdtase_dimer"/>
</dbReference>
<dbReference type="KEGG" id="haxz:M0R88_04785"/>
<dbReference type="GO" id="GO:0008883">
    <property type="term" value="F:glutamyl-tRNA reductase activity"/>
    <property type="evidence" value="ECO:0007669"/>
    <property type="project" value="InterPro"/>
</dbReference>
<dbReference type="Proteomes" id="UP000830434">
    <property type="component" value="Chromosome"/>
</dbReference>
<name>A0A8U0IJW9_9EURY</name>
<dbReference type="GO" id="GO:0033014">
    <property type="term" value="P:tetrapyrrole biosynthetic process"/>
    <property type="evidence" value="ECO:0007669"/>
    <property type="project" value="InterPro"/>
</dbReference>
<dbReference type="EMBL" id="CP096658">
    <property type="protein sequence ID" value="UPW01420.1"/>
    <property type="molecule type" value="Genomic_DNA"/>
</dbReference>
<keyword evidence="4" id="KW-1185">Reference proteome</keyword>
<accession>A0A8U0IJW9</accession>
<organism evidence="3 4">
    <name type="scientific">Halorussus gelatinilyticus</name>
    <dbReference type="NCBI Taxonomy" id="2937524"/>
    <lineage>
        <taxon>Archaea</taxon>
        <taxon>Methanobacteriati</taxon>
        <taxon>Methanobacteriota</taxon>
        <taxon>Stenosarchaea group</taxon>
        <taxon>Halobacteria</taxon>
        <taxon>Halobacteriales</taxon>
        <taxon>Haladaptataceae</taxon>
        <taxon>Halorussus</taxon>
    </lineage>
</organism>
<evidence type="ECO:0000313" key="3">
    <source>
        <dbReference type="EMBL" id="UPW01420.1"/>
    </source>
</evidence>
<evidence type="ECO:0000256" key="1">
    <source>
        <dbReference type="SAM" id="MobiDB-lite"/>
    </source>
</evidence>
<feature type="region of interest" description="Disordered" evidence="1">
    <location>
        <begin position="1"/>
        <end position="50"/>
    </location>
</feature>
<evidence type="ECO:0000259" key="2">
    <source>
        <dbReference type="Pfam" id="PF00745"/>
    </source>
</evidence>
<dbReference type="GeneID" id="72189146"/>
<proteinExistence type="predicted"/>
<gene>
    <name evidence="3" type="ORF">M0R88_04785</name>
</gene>
<dbReference type="GO" id="GO:0050661">
    <property type="term" value="F:NADP binding"/>
    <property type="evidence" value="ECO:0007669"/>
    <property type="project" value="InterPro"/>
</dbReference>
<feature type="domain" description="Tetrapyrrole biosynthesis glutamyl-tRNA reductase dimerisation" evidence="2">
    <location>
        <begin position="44"/>
        <end position="105"/>
    </location>
</feature>
<dbReference type="Pfam" id="PF00745">
    <property type="entry name" value="GlutR_dimer"/>
    <property type="match status" value="1"/>
</dbReference>
<feature type="compositionally biased region" description="Basic and acidic residues" evidence="1">
    <location>
        <begin position="22"/>
        <end position="33"/>
    </location>
</feature>
<sequence length="114" mass="12424">MTELGRLDSESATTADPGPEADAERLGDFDAGRGGDAGASAAAERVRARGRRVRRRELDTALRRLDERGDLSRDERRVLERLAARLTDAMVEQWASKLADGEVDSETALGLLTE</sequence>
<protein>
    <recommendedName>
        <fullName evidence="2">Tetrapyrrole biosynthesis glutamyl-tRNA reductase dimerisation domain-containing protein</fullName>
    </recommendedName>
</protein>
<evidence type="ECO:0000313" key="4">
    <source>
        <dbReference type="Proteomes" id="UP000830434"/>
    </source>
</evidence>
<dbReference type="RefSeq" id="WP_248655822.1">
    <property type="nucleotide sequence ID" value="NZ_CP096658.1"/>
</dbReference>